<gene>
    <name evidence="10" type="ORF">HY473_01955</name>
</gene>
<keyword evidence="6" id="KW-0862">Zinc</keyword>
<dbReference type="GO" id="GO:0005507">
    <property type="term" value="F:copper ion binding"/>
    <property type="evidence" value="ECO:0007669"/>
    <property type="project" value="TreeGrafter"/>
</dbReference>
<dbReference type="PANTHER" id="PTHR30616">
    <property type="entry name" value="UNCHARACTERIZED PROTEIN YFIH"/>
    <property type="match status" value="1"/>
</dbReference>
<sequence>MYQLPKLAKVPGLVHGMSELRHGSQSFRHVKHPSDARGNREVFLKDLQNPPGGYPLFMIGNGISIRPGFRPPLHVEREIRSVRFLGQERSWGMFREEDELPAEALITQDGGIFFFLTVADCFPVVLFDPMTRTLALVHVSRVTAISRIEEKGGSGPARHFAPLLSRVMDVLIGSFAVKAENLLAAIGPGIARNSYELDWFERAHDPEWHPFLAVGNPGKVQVDLAGYSRWLLEGKGIAPKNIEISDLDTMTARNKEGDCRFFSHRRAAMNGEAEGRNAFAVGMSR</sequence>
<proteinExistence type="inferred from homology"/>
<dbReference type="InterPro" id="IPR038371">
    <property type="entry name" value="Cu_polyphenol_OxRdtase_sf"/>
</dbReference>
<comment type="caution">
    <text evidence="10">The sequence shown here is derived from an EMBL/GenBank/DDBJ whole genome shotgun (WGS) entry which is preliminary data.</text>
</comment>
<dbReference type="Pfam" id="PF02578">
    <property type="entry name" value="Cu-oxidase_4"/>
    <property type="match status" value="1"/>
</dbReference>
<name>A0A932YZH8_9BACT</name>
<evidence type="ECO:0000256" key="5">
    <source>
        <dbReference type="ARBA" id="ARBA00022801"/>
    </source>
</evidence>
<dbReference type="GO" id="GO:0016787">
    <property type="term" value="F:hydrolase activity"/>
    <property type="evidence" value="ECO:0007669"/>
    <property type="project" value="UniProtKB-KW"/>
</dbReference>
<evidence type="ECO:0000256" key="3">
    <source>
        <dbReference type="ARBA" id="ARBA00022679"/>
    </source>
</evidence>
<dbReference type="AlphaFoldDB" id="A0A932YZH8"/>
<dbReference type="Gene3D" id="3.60.140.10">
    <property type="entry name" value="CNF1/YfiH-like putative cysteine hydrolases"/>
    <property type="match status" value="1"/>
</dbReference>
<dbReference type="CDD" id="cd16833">
    <property type="entry name" value="YfiH"/>
    <property type="match status" value="1"/>
</dbReference>
<evidence type="ECO:0000313" key="11">
    <source>
        <dbReference type="Proteomes" id="UP000756703"/>
    </source>
</evidence>
<dbReference type="Proteomes" id="UP000756703">
    <property type="component" value="Unassembled WGS sequence"/>
</dbReference>
<evidence type="ECO:0000256" key="8">
    <source>
        <dbReference type="ARBA" id="ARBA00048968"/>
    </source>
</evidence>
<accession>A0A932YZH8</accession>
<evidence type="ECO:0000256" key="7">
    <source>
        <dbReference type="ARBA" id="ARBA00047989"/>
    </source>
</evidence>
<keyword evidence="4" id="KW-0479">Metal-binding</keyword>
<dbReference type="SUPFAM" id="SSF64438">
    <property type="entry name" value="CNF1/YfiH-like putative cysteine hydrolases"/>
    <property type="match status" value="1"/>
</dbReference>
<protein>
    <submittedName>
        <fullName evidence="10">Polyphenol oxidase family protein</fullName>
    </submittedName>
</protein>
<comment type="similarity">
    <text evidence="2">Belongs to the purine nucleoside phosphorylase YfiH/LACC1 family.</text>
</comment>
<comment type="catalytic activity">
    <reaction evidence="8">
        <text>adenosine + phosphate = alpha-D-ribose 1-phosphate + adenine</text>
        <dbReference type="Rhea" id="RHEA:27642"/>
        <dbReference type="ChEBI" id="CHEBI:16335"/>
        <dbReference type="ChEBI" id="CHEBI:16708"/>
        <dbReference type="ChEBI" id="CHEBI:43474"/>
        <dbReference type="ChEBI" id="CHEBI:57720"/>
        <dbReference type="EC" id="2.4.2.1"/>
    </reaction>
    <physiologicalReaction direction="left-to-right" evidence="8">
        <dbReference type="Rhea" id="RHEA:27643"/>
    </physiologicalReaction>
</comment>
<comment type="catalytic activity">
    <reaction evidence="9">
        <text>S-methyl-5'-thioadenosine + phosphate = 5-(methylsulfanyl)-alpha-D-ribose 1-phosphate + adenine</text>
        <dbReference type="Rhea" id="RHEA:11852"/>
        <dbReference type="ChEBI" id="CHEBI:16708"/>
        <dbReference type="ChEBI" id="CHEBI:17509"/>
        <dbReference type="ChEBI" id="CHEBI:43474"/>
        <dbReference type="ChEBI" id="CHEBI:58533"/>
        <dbReference type="EC" id="2.4.2.28"/>
    </reaction>
    <physiologicalReaction direction="left-to-right" evidence="9">
        <dbReference type="Rhea" id="RHEA:11853"/>
    </physiologicalReaction>
</comment>
<keyword evidence="5" id="KW-0378">Hydrolase</keyword>
<evidence type="ECO:0000256" key="4">
    <source>
        <dbReference type="ARBA" id="ARBA00022723"/>
    </source>
</evidence>
<keyword evidence="3" id="KW-0808">Transferase</keyword>
<comment type="catalytic activity">
    <reaction evidence="7">
        <text>adenosine + H2O + H(+) = inosine + NH4(+)</text>
        <dbReference type="Rhea" id="RHEA:24408"/>
        <dbReference type="ChEBI" id="CHEBI:15377"/>
        <dbReference type="ChEBI" id="CHEBI:15378"/>
        <dbReference type="ChEBI" id="CHEBI:16335"/>
        <dbReference type="ChEBI" id="CHEBI:17596"/>
        <dbReference type="ChEBI" id="CHEBI:28938"/>
        <dbReference type="EC" id="3.5.4.4"/>
    </reaction>
    <physiologicalReaction direction="left-to-right" evidence="7">
        <dbReference type="Rhea" id="RHEA:24409"/>
    </physiologicalReaction>
</comment>
<reference evidence="10" key="1">
    <citation type="submission" date="2020-07" db="EMBL/GenBank/DDBJ databases">
        <title>Huge and variable diversity of episymbiotic CPR bacteria and DPANN archaea in groundwater ecosystems.</title>
        <authorList>
            <person name="He C.Y."/>
            <person name="Keren R."/>
            <person name="Whittaker M."/>
            <person name="Farag I.F."/>
            <person name="Doudna J."/>
            <person name="Cate J.H.D."/>
            <person name="Banfield J.F."/>
        </authorList>
    </citation>
    <scope>NUCLEOTIDE SEQUENCE</scope>
    <source>
        <strain evidence="10">NC_groundwater_1225_Ag_S-0.1um_56_177</strain>
    </source>
</reference>
<evidence type="ECO:0000313" key="10">
    <source>
        <dbReference type="EMBL" id="MBI4132830.1"/>
    </source>
</evidence>
<organism evidence="10 11">
    <name type="scientific">Candidatus Sungiibacteriota bacterium</name>
    <dbReference type="NCBI Taxonomy" id="2750080"/>
    <lineage>
        <taxon>Bacteria</taxon>
        <taxon>Candidatus Sungiibacteriota</taxon>
    </lineage>
</organism>
<evidence type="ECO:0000256" key="1">
    <source>
        <dbReference type="ARBA" id="ARBA00000553"/>
    </source>
</evidence>
<evidence type="ECO:0000256" key="2">
    <source>
        <dbReference type="ARBA" id="ARBA00007353"/>
    </source>
</evidence>
<dbReference type="InterPro" id="IPR003730">
    <property type="entry name" value="Cu_polyphenol_OxRdtase"/>
</dbReference>
<comment type="catalytic activity">
    <reaction evidence="1">
        <text>inosine + phosphate = alpha-D-ribose 1-phosphate + hypoxanthine</text>
        <dbReference type="Rhea" id="RHEA:27646"/>
        <dbReference type="ChEBI" id="CHEBI:17368"/>
        <dbReference type="ChEBI" id="CHEBI:17596"/>
        <dbReference type="ChEBI" id="CHEBI:43474"/>
        <dbReference type="ChEBI" id="CHEBI:57720"/>
        <dbReference type="EC" id="2.4.2.1"/>
    </reaction>
    <physiologicalReaction direction="left-to-right" evidence="1">
        <dbReference type="Rhea" id="RHEA:27647"/>
    </physiologicalReaction>
</comment>
<evidence type="ECO:0000256" key="6">
    <source>
        <dbReference type="ARBA" id="ARBA00022833"/>
    </source>
</evidence>
<evidence type="ECO:0000256" key="9">
    <source>
        <dbReference type="ARBA" id="ARBA00049893"/>
    </source>
</evidence>
<dbReference type="EMBL" id="JACQMI010000013">
    <property type="protein sequence ID" value="MBI4132830.1"/>
    <property type="molecule type" value="Genomic_DNA"/>
</dbReference>
<dbReference type="InterPro" id="IPR011324">
    <property type="entry name" value="Cytotoxic_necrot_fac-like_cat"/>
</dbReference>
<dbReference type="PANTHER" id="PTHR30616:SF2">
    <property type="entry name" value="PURINE NUCLEOSIDE PHOSPHORYLASE LACC1"/>
    <property type="match status" value="1"/>
</dbReference>
<dbReference type="GO" id="GO:0017061">
    <property type="term" value="F:S-methyl-5-thioadenosine phosphorylase activity"/>
    <property type="evidence" value="ECO:0007669"/>
    <property type="project" value="UniProtKB-EC"/>
</dbReference>